<protein>
    <submittedName>
        <fullName evidence="1">Uncharacterized protein</fullName>
    </submittedName>
</protein>
<dbReference type="AlphaFoldDB" id="A0A1W2A2C8"/>
<keyword evidence="2" id="KW-1185">Reference proteome</keyword>
<gene>
    <name evidence="1" type="ORF">SAMN02746065_10419</name>
</gene>
<name>A0A1W2A2C8_9BACT</name>
<dbReference type="Proteomes" id="UP000192418">
    <property type="component" value="Unassembled WGS sequence"/>
</dbReference>
<dbReference type="STRING" id="1121400.SAMN02746065_10419"/>
<sequence>MGRGRPAGDGAVFIVCGLFKWDLDAPMCVLALLEQYRADFNIEID</sequence>
<reference evidence="1 2" key="1">
    <citation type="submission" date="2017-04" db="EMBL/GenBank/DDBJ databases">
        <authorList>
            <person name="Afonso C.L."/>
            <person name="Miller P.J."/>
            <person name="Scott M.A."/>
            <person name="Spackman E."/>
            <person name="Goraichik I."/>
            <person name="Dimitrov K.M."/>
            <person name="Suarez D.L."/>
            <person name="Swayne D.E."/>
        </authorList>
    </citation>
    <scope>NUCLEOTIDE SEQUENCE [LARGE SCALE GENOMIC DNA]</scope>
    <source>
        <strain evidence="1 2">DSM 3385</strain>
    </source>
</reference>
<proteinExistence type="predicted"/>
<organism evidence="1 2">
    <name type="scientific">Desulfocicer vacuolatum DSM 3385</name>
    <dbReference type="NCBI Taxonomy" id="1121400"/>
    <lineage>
        <taxon>Bacteria</taxon>
        <taxon>Pseudomonadati</taxon>
        <taxon>Thermodesulfobacteriota</taxon>
        <taxon>Desulfobacteria</taxon>
        <taxon>Desulfobacterales</taxon>
        <taxon>Desulfobacteraceae</taxon>
        <taxon>Desulfocicer</taxon>
    </lineage>
</organism>
<accession>A0A1W2A2C8</accession>
<evidence type="ECO:0000313" key="1">
    <source>
        <dbReference type="EMBL" id="SMC54458.1"/>
    </source>
</evidence>
<dbReference type="EMBL" id="FWXY01000004">
    <property type="protein sequence ID" value="SMC54458.1"/>
    <property type="molecule type" value="Genomic_DNA"/>
</dbReference>
<evidence type="ECO:0000313" key="2">
    <source>
        <dbReference type="Proteomes" id="UP000192418"/>
    </source>
</evidence>